<feature type="region of interest" description="Disordered" evidence="1">
    <location>
        <begin position="735"/>
        <end position="761"/>
    </location>
</feature>
<dbReference type="InterPro" id="IPR052588">
    <property type="entry name" value="Kelch_domain_protein"/>
</dbReference>
<dbReference type="Pfam" id="PF13422">
    <property type="entry name" value="DUF4110"/>
    <property type="match status" value="1"/>
</dbReference>
<dbReference type="PANTHER" id="PTHR46063">
    <property type="entry name" value="KELCH DOMAIN-CONTAINING PROTEIN"/>
    <property type="match status" value="1"/>
</dbReference>
<dbReference type="AlphaFoldDB" id="A0A7S4A982"/>
<feature type="compositionally biased region" description="Basic residues" evidence="1">
    <location>
        <begin position="737"/>
        <end position="761"/>
    </location>
</feature>
<dbReference type="EMBL" id="HBIX01000443">
    <property type="protein sequence ID" value="CAE0707627.1"/>
    <property type="molecule type" value="Transcribed_RNA"/>
</dbReference>
<feature type="compositionally biased region" description="Basic and acidic residues" evidence="1">
    <location>
        <begin position="1"/>
        <end position="25"/>
    </location>
</feature>
<feature type="domain" description="DUF4110" evidence="2">
    <location>
        <begin position="657"/>
        <end position="750"/>
    </location>
</feature>
<accession>A0A7S4A982</accession>
<organism evidence="3">
    <name type="scientific">Pseudo-nitzschia australis</name>
    <dbReference type="NCBI Taxonomy" id="44445"/>
    <lineage>
        <taxon>Eukaryota</taxon>
        <taxon>Sar</taxon>
        <taxon>Stramenopiles</taxon>
        <taxon>Ochrophyta</taxon>
        <taxon>Bacillariophyta</taxon>
        <taxon>Bacillariophyceae</taxon>
        <taxon>Bacillariophycidae</taxon>
        <taxon>Bacillariales</taxon>
        <taxon>Bacillariaceae</taxon>
        <taxon>Pseudo-nitzschia</taxon>
    </lineage>
</organism>
<evidence type="ECO:0000256" key="1">
    <source>
        <dbReference type="SAM" id="MobiDB-lite"/>
    </source>
</evidence>
<feature type="region of interest" description="Disordered" evidence="1">
    <location>
        <begin position="460"/>
        <end position="520"/>
    </location>
</feature>
<proteinExistence type="predicted"/>
<feature type="compositionally biased region" description="Acidic residues" evidence="1">
    <location>
        <begin position="417"/>
        <end position="432"/>
    </location>
</feature>
<dbReference type="InterPro" id="IPR025183">
    <property type="entry name" value="DUF4110"/>
</dbReference>
<dbReference type="PANTHER" id="PTHR46063:SF1">
    <property type="entry name" value="KELCH DOMAIN-CONTAINING PROTEIN 4"/>
    <property type="match status" value="1"/>
</dbReference>
<gene>
    <name evidence="3" type="ORF">PAUS00366_LOCUS347</name>
</gene>
<dbReference type="Gene3D" id="2.120.10.80">
    <property type="entry name" value="Kelch-type beta propeller"/>
    <property type="match status" value="1"/>
</dbReference>
<feature type="region of interest" description="Disordered" evidence="1">
    <location>
        <begin position="1"/>
        <end position="51"/>
    </location>
</feature>
<feature type="compositionally biased region" description="Acidic residues" evidence="1">
    <location>
        <begin position="461"/>
        <end position="500"/>
    </location>
</feature>
<dbReference type="Pfam" id="PF24681">
    <property type="entry name" value="Kelch_KLHDC2_KLHL20_DRC7"/>
    <property type="match status" value="1"/>
</dbReference>
<reference evidence="3" key="1">
    <citation type="submission" date="2021-01" db="EMBL/GenBank/DDBJ databases">
        <authorList>
            <person name="Corre E."/>
            <person name="Pelletier E."/>
            <person name="Niang G."/>
            <person name="Scheremetjew M."/>
            <person name="Finn R."/>
            <person name="Kale V."/>
            <person name="Holt S."/>
            <person name="Cochrane G."/>
            <person name="Meng A."/>
            <person name="Brown T."/>
            <person name="Cohen L."/>
        </authorList>
    </citation>
    <scope>NUCLEOTIDE SEQUENCE</scope>
    <source>
        <strain evidence="3">10249 10 AB</strain>
    </source>
</reference>
<dbReference type="InterPro" id="IPR015915">
    <property type="entry name" value="Kelch-typ_b-propeller"/>
</dbReference>
<name>A0A7S4A982_9STRA</name>
<feature type="region of interest" description="Disordered" evidence="1">
    <location>
        <begin position="612"/>
        <end position="640"/>
    </location>
</feature>
<protein>
    <recommendedName>
        <fullName evidence="2">DUF4110 domain-containing protein</fullName>
    </recommendedName>
</protein>
<feature type="region of interest" description="Disordered" evidence="1">
    <location>
        <begin position="384"/>
        <end position="432"/>
    </location>
</feature>
<feature type="compositionally biased region" description="Basic residues" evidence="1">
    <location>
        <begin position="26"/>
        <end position="35"/>
    </location>
</feature>
<sequence>MAKKKQDAAKKAALQARKEAKQEKGARKRITKQQKKSAGENSEDIDESASEPIDKVIQSYRSHDSKALGIDKPILENLETVFPLPRANATFEYGTDDKSKGKDHLYLFGGEYFDGIENIVLDELLRFDVQKKEWKQILTPLPRPSPRCAHSCVSYKYYLYVFGGELANSDQYHHYRDLWKFDVRTSTWTEIKAKNPPSARSGMKCLVWKNYMVLFGGFFEALRETKWYNDVHVFNLQTETWMDVPQSRLAIKPEPRSACNMAFYGTDKVIVHGGFSKVKTSNAAVGTKTHTDAWILHLSPILQQKPPTWERWMSSTKSITVNSPNGRAGMSSLSYKNRMLVFGGVVDHEEHHHKVESVFYNDLMAMDIERRKWFPLRINKAGVKKNRRRRKGGEDEENQNEETESKPAVEDGSSSDSDLEEDVVEGENDEAQGDLGWDINMLRSNMFAFVDGDGNIIYEKIDDDEEEKKENNDGEENEETKEEEKEENEEEEKEENENREEDSKKENPNNVTFNSKKITSSSVMVMNETNNVPEAVRREEPLPRINAATLVHGNTMYLLGGILEVGDREVTLDDMWALDLRKRDNWECLWEGTMYKQVWRGAVHDDDDSYISTGVEDGSDDEYDDMSDDDGGERKISKESKRAGLRQEISELNEKYNLGDQNRTPENGECLADFYSRTSEYWNAQASELLSGVDSEPLTNKELKRQGFILANERFEDLGPVLERLAEVSILGEDVKRKSKDAKKKDKKEKKEKKEKKKKSR</sequence>
<feature type="compositionally biased region" description="Polar residues" evidence="1">
    <location>
        <begin position="508"/>
        <end position="520"/>
    </location>
</feature>
<evidence type="ECO:0000259" key="2">
    <source>
        <dbReference type="Pfam" id="PF13422"/>
    </source>
</evidence>
<dbReference type="SUPFAM" id="SSF117281">
    <property type="entry name" value="Kelch motif"/>
    <property type="match status" value="1"/>
</dbReference>
<evidence type="ECO:0000313" key="3">
    <source>
        <dbReference type="EMBL" id="CAE0707627.1"/>
    </source>
</evidence>
<feature type="compositionally biased region" description="Acidic residues" evidence="1">
    <location>
        <begin position="617"/>
        <end position="631"/>
    </location>
</feature>